<keyword evidence="3" id="KW-0805">Transcription regulation</keyword>
<keyword evidence="6" id="KW-0804">Transcription</keyword>
<feature type="DNA-binding region" description="Homeobox" evidence="8">
    <location>
        <begin position="87"/>
        <end position="146"/>
    </location>
</feature>
<evidence type="ECO:0000256" key="2">
    <source>
        <dbReference type="ARBA" id="ARBA00006074"/>
    </source>
</evidence>
<evidence type="ECO:0000313" key="12">
    <source>
        <dbReference type="Proteomes" id="UP000230069"/>
    </source>
</evidence>
<keyword evidence="7 8" id="KW-0539">Nucleus</keyword>
<dbReference type="EMBL" id="KZ305041">
    <property type="protein sequence ID" value="PIA40889.1"/>
    <property type="molecule type" value="Genomic_DNA"/>
</dbReference>
<dbReference type="Pfam" id="PF00046">
    <property type="entry name" value="Homeodomain"/>
    <property type="match status" value="1"/>
</dbReference>
<dbReference type="InterPro" id="IPR003106">
    <property type="entry name" value="Leu_zip_homeo"/>
</dbReference>
<keyword evidence="4 8" id="KW-0238">DNA-binding</keyword>
<dbReference type="PROSITE" id="PS50071">
    <property type="entry name" value="HOMEOBOX_2"/>
    <property type="match status" value="1"/>
</dbReference>
<dbReference type="PANTHER" id="PTHR45714:SF34">
    <property type="entry name" value="HOMEOBOX-LEUCINE ZIPPER PROTEIN HAT9"/>
    <property type="match status" value="1"/>
</dbReference>
<dbReference type="InterPro" id="IPR017970">
    <property type="entry name" value="Homeobox_CS"/>
</dbReference>
<dbReference type="GO" id="GO:0005634">
    <property type="term" value="C:nucleus"/>
    <property type="evidence" value="ECO:0007669"/>
    <property type="project" value="UniProtKB-SubCell"/>
</dbReference>
<sequence>MEEVKECNISLGLGLGSSEFLPTLKEYKQQIMFHLSFPPQMKEETDNEVQNFERFSSRTTDDEVENKINSSNVYSNKIHSNKTNKIAIRKKLVLTHEQVMMLEQNFRQHNVLTQTKKHDLADQLNLQPRQVEVWFQNRRARTKLKQREIDCEFWKTYCESLRDENRRLKIELQDLRSRKLGSSAYCVHLPLAMNPSYDKYE</sequence>
<comment type="subcellular location">
    <subcellularLocation>
        <location evidence="1 8 9">Nucleus</location>
    </subcellularLocation>
</comment>
<dbReference type="PROSITE" id="PS00027">
    <property type="entry name" value="HOMEOBOX_1"/>
    <property type="match status" value="1"/>
</dbReference>
<name>A0A2G5DBI3_AQUCA</name>
<evidence type="ECO:0000256" key="6">
    <source>
        <dbReference type="ARBA" id="ARBA00023163"/>
    </source>
</evidence>
<organism evidence="11 12">
    <name type="scientific">Aquilegia coerulea</name>
    <name type="common">Rocky mountain columbine</name>
    <dbReference type="NCBI Taxonomy" id="218851"/>
    <lineage>
        <taxon>Eukaryota</taxon>
        <taxon>Viridiplantae</taxon>
        <taxon>Streptophyta</taxon>
        <taxon>Embryophyta</taxon>
        <taxon>Tracheophyta</taxon>
        <taxon>Spermatophyta</taxon>
        <taxon>Magnoliopsida</taxon>
        <taxon>Ranunculales</taxon>
        <taxon>Ranunculaceae</taxon>
        <taxon>Thalictroideae</taxon>
        <taxon>Aquilegia</taxon>
    </lineage>
</organism>
<dbReference type="Gene3D" id="1.10.10.60">
    <property type="entry name" value="Homeodomain-like"/>
    <property type="match status" value="1"/>
</dbReference>
<evidence type="ECO:0000256" key="1">
    <source>
        <dbReference type="ARBA" id="ARBA00004123"/>
    </source>
</evidence>
<dbReference type="AlphaFoldDB" id="A0A2G5DBI3"/>
<proteinExistence type="inferred from homology"/>
<dbReference type="InterPro" id="IPR009057">
    <property type="entry name" value="Homeodomain-like_sf"/>
</dbReference>
<evidence type="ECO:0000259" key="10">
    <source>
        <dbReference type="PROSITE" id="PS50071"/>
    </source>
</evidence>
<dbReference type="InterPro" id="IPR001356">
    <property type="entry name" value="HD"/>
</dbReference>
<gene>
    <name evidence="11" type="ORF">AQUCO_02400151v1</name>
</gene>
<keyword evidence="5 8" id="KW-0371">Homeobox</keyword>
<evidence type="ECO:0000256" key="7">
    <source>
        <dbReference type="ARBA" id="ARBA00023242"/>
    </source>
</evidence>
<keyword evidence="12" id="KW-1185">Reference proteome</keyword>
<dbReference type="OrthoDB" id="6159439at2759"/>
<dbReference type="InterPro" id="IPR050762">
    <property type="entry name" value="HD-ZIP_Homeobox_LZ_Class_II"/>
</dbReference>
<evidence type="ECO:0000256" key="4">
    <source>
        <dbReference type="ARBA" id="ARBA00023125"/>
    </source>
</evidence>
<evidence type="ECO:0000313" key="11">
    <source>
        <dbReference type="EMBL" id="PIA40889.1"/>
    </source>
</evidence>
<accession>A0A2G5DBI3</accession>
<protein>
    <recommendedName>
        <fullName evidence="10">Homeobox domain-containing protein</fullName>
    </recommendedName>
</protein>
<dbReference type="SUPFAM" id="SSF46689">
    <property type="entry name" value="Homeodomain-like"/>
    <property type="match status" value="1"/>
</dbReference>
<dbReference type="GO" id="GO:0043565">
    <property type="term" value="F:sequence-specific DNA binding"/>
    <property type="evidence" value="ECO:0007669"/>
    <property type="project" value="InterPro"/>
</dbReference>
<dbReference type="CDD" id="cd00086">
    <property type="entry name" value="homeodomain"/>
    <property type="match status" value="1"/>
</dbReference>
<evidence type="ECO:0000256" key="3">
    <source>
        <dbReference type="ARBA" id="ARBA00023015"/>
    </source>
</evidence>
<dbReference type="InParanoid" id="A0A2G5DBI3"/>
<feature type="domain" description="Homeobox" evidence="10">
    <location>
        <begin position="85"/>
        <end position="145"/>
    </location>
</feature>
<evidence type="ECO:0000256" key="5">
    <source>
        <dbReference type="ARBA" id="ARBA00023155"/>
    </source>
</evidence>
<evidence type="ECO:0000256" key="8">
    <source>
        <dbReference type="PROSITE-ProRule" id="PRU00108"/>
    </source>
</evidence>
<dbReference type="GO" id="GO:0000981">
    <property type="term" value="F:DNA-binding transcription factor activity, RNA polymerase II-specific"/>
    <property type="evidence" value="ECO:0007669"/>
    <property type="project" value="InterPro"/>
</dbReference>
<comment type="similarity">
    <text evidence="2">Belongs to the HD-ZIP homeobox family. Class II subfamily.</text>
</comment>
<dbReference type="Proteomes" id="UP000230069">
    <property type="component" value="Unassembled WGS sequence"/>
</dbReference>
<dbReference type="SMART" id="SM00340">
    <property type="entry name" value="HALZ"/>
    <property type="match status" value="1"/>
</dbReference>
<evidence type="ECO:0000256" key="9">
    <source>
        <dbReference type="RuleBase" id="RU000682"/>
    </source>
</evidence>
<dbReference type="PANTHER" id="PTHR45714">
    <property type="entry name" value="HOMEOBOX-LEUCINE ZIPPER PROTEIN HAT14"/>
    <property type="match status" value="1"/>
</dbReference>
<dbReference type="SMART" id="SM00389">
    <property type="entry name" value="HOX"/>
    <property type="match status" value="1"/>
</dbReference>
<reference evidence="11 12" key="1">
    <citation type="submission" date="2017-09" db="EMBL/GenBank/DDBJ databases">
        <title>WGS assembly of Aquilegia coerulea Goldsmith.</title>
        <authorList>
            <person name="Hodges S."/>
            <person name="Kramer E."/>
            <person name="Nordborg M."/>
            <person name="Tomkins J."/>
            <person name="Borevitz J."/>
            <person name="Derieg N."/>
            <person name="Yan J."/>
            <person name="Mihaltcheva S."/>
            <person name="Hayes R.D."/>
            <person name="Rokhsar D."/>
        </authorList>
    </citation>
    <scope>NUCLEOTIDE SEQUENCE [LARGE SCALE GENOMIC DNA]</scope>
    <source>
        <strain evidence="12">cv. Goldsmith</strain>
    </source>
</reference>